<dbReference type="Proteomes" id="UP000075806">
    <property type="component" value="Unassembled WGS sequence"/>
</dbReference>
<dbReference type="InterPro" id="IPR002156">
    <property type="entry name" value="RNaseH_domain"/>
</dbReference>
<dbReference type="STRING" id="519424.AZF04_00650"/>
<dbReference type="SUPFAM" id="SSF53098">
    <property type="entry name" value="Ribonuclease H-like"/>
    <property type="match status" value="1"/>
</dbReference>
<dbReference type="PANTHER" id="PTHR47723">
    <property type="entry name" value="OS05G0353850 PROTEIN"/>
    <property type="match status" value="1"/>
</dbReference>
<evidence type="ECO:0000313" key="2">
    <source>
        <dbReference type="EMBL" id="KYG34875.1"/>
    </source>
</evidence>
<sequence length="221" mass="26508">MELRLEWNYKPLKHHQSFKMESEWLTIDESISLKNDLEKTGRAKDMNWYDRRGVVWSNKDLSKLKEELFELPHNVTSYFDASFDKESKKSGLGYVLYFQQNGQEWRVRANQKQELLTDNNESEYSALYALLAKCEELEIKHQLITVQSDSMVVIHQMTDEWPVYEEHYLRWYNRIKEKQNKLGLSIDYQWIPREKNKEADKLAAQALKNEEIDAKLPKNKR</sequence>
<evidence type="ECO:0000313" key="3">
    <source>
        <dbReference type="Proteomes" id="UP000075806"/>
    </source>
</evidence>
<dbReference type="OrthoDB" id="2680098at2"/>
<comment type="caution">
    <text evidence="2">The sequence shown here is derived from an EMBL/GenBank/DDBJ whole genome shotgun (WGS) entry which is preliminary data.</text>
</comment>
<dbReference type="Pfam" id="PF13456">
    <property type="entry name" value="RVT_3"/>
    <property type="match status" value="1"/>
</dbReference>
<dbReference type="PROSITE" id="PS50879">
    <property type="entry name" value="RNASE_H_1"/>
    <property type="match status" value="1"/>
</dbReference>
<dbReference type="AlphaFoldDB" id="A0A162F681"/>
<dbReference type="RefSeq" id="WP_061947130.1">
    <property type="nucleotide sequence ID" value="NZ_LTAO01000001.1"/>
</dbReference>
<dbReference type="GO" id="GO:0003676">
    <property type="term" value="F:nucleic acid binding"/>
    <property type="evidence" value="ECO:0007669"/>
    <property type="project" value="InterPro"/>
</dbReference>
<name>A0A162F681_9BACI</name>
<dbReference type="GO" id="GO:0004523">
    <property type="term" value="F:RNA-DNA hybrid ribonuclease activity"/>
    <property type="evidence" value="ECO:0007669"/>
    <property type="project" value="InterPro"/>
</dbReference>
<dbReference type="EMBL" id="LTAO01000001">
    <property type="protein sequence ID" value="KYG34875.1"/>
    <property type="molecule type" value="Genomic_DNA"/>
</dbReference>
<organism evidence="2 3">
    <name type="scientific">Alkalihalobacillus trypoxylicola</name>
    <dbReference type="NCBI Taxonomy" id="519424"/>
    <lineage>
        <taxon>Bacteria</taxon>
        <taxon>Bacillati</taxon>
        <taxon>Bacillota</taxon>
        <taxon>Bacilli</taxon>
        <taxon>Bacillales</taxon>
        <taxon>Bacillaceae</taxon>
        <taxon>Alkalihalobacillus</taxon>
    </lineage>
</organism>
<dbReference type="NCBIfam" id="NF005822">
    <property type="entry name" value="PRK07708.1"/>
    <property type="match status" value="1"/>
</dbReference>
<reference evidence="2" key="1">
    <citation type="submission" date="2016-02" db="EMBL/GenBank/DDBJ databases">
        <title>Genome sequence of Bacillus trypoxylicola KCTC 13244(T).</title>
        <authorList>
            <person name="Jeong H."/>
            <person name="Park S.-H."/>
            <person name="Choi S.-K."/>
        </authorList>
    </citation>
    <scope>NUCLEOTIDE SEQUENCE [LARGE SCALE GENOMIC DNA]</scope>
    <source>
        <strain evidence="2">KCTC 13244</strain>
    </source>
</reference>
<dbReference type="InterPro" id="IPR053151">
    <property type="entry name" value="RNase_H-like"/>
</dbReference>
<evidence type="ECO:0000259" key="1">
    <source>
        <dbReference type="PROSITE" id="PS50879"/>
    </source>
</evidence>
<proteinExistence type="predicted"/>
<protein>
    <recommendedName>
        <fullName evidence="1">RNase H type-1 domain-containing protein</fullName>
    </recommendedName>
</protein>
<accession>A0A162F681</accession>
<feature type="domain" description="RNase H type-1" evidence="1">
    <location>
        <begin position="71"/>
        <end position="208"/>
    </location>
</feature>
<keyword evidence="3" id="KW-1185">Reference proteome</keyword>
<gene>
    <name evidence="2" type="ORF">AZF04_00650</name>
</gene>
<dbReference type="Gene3D" id="3.30.420.10">
    <property type="entry name" value="Ribonuclease H-like superfamily/Ribonuclease H"/>
    <property type="match status" value="1"/>
</dbReference>
<dbReference type="CDD" id="cd09279">
    <property type="entry name" value="RNase_HI_like"/>
    <property type="match status" value="1"/>
</dbReference>
<dbReference type="InterPro" id="IPR036397">
    <property type="entry name" value="RNaseH_sf"/>
</dbReference>
<dbReference type="PANTHER" id="PTHR47723:SF19">
    <property type="entry name" value="POLYNUCLEOTIDYL TRANSFERASE, RIBONUCLEASE H-LIKE SUPERFAMILY PROTEIN"/>
    <property type="match status" value="1"/>
</dbReference>
<dbReference type="InterPro" id="IPR012337">
    <property type="entry name" value="RNaseH-like_sf"/>
</dbReference>